<comment type="caution">
    <text evidence="2">The sequence shown here is derived from an EMBL/GenBank/DDBJ whole genome shotgun (WGS) entry which is preliminary data.</text>
</comment>
<dbReference type="AlphaFoldDB" id="A0A938Y356"/>
<sequence length="302" mass="32303">MSAAASPGLLEIADELYAVGLAEFTPTRDAKVKELKGTPLAAQVKALRKPSTAAWVLNLLVRRETEQVDQVLSVGAALREAQRSMSAGELRALTRQRRQVTAAVTTQARRLAAAEGLKVTSAVSDQVESMLTAAIVDAECGRALRSGLLVSTLSTNGWDPVDEATVAAALAAPEALGFTATAREAPAPGPPDLKVVPDPEKEAKRLRAAEERLARAAEQYDVARAAHQEWVSEVERLDARSLQLQAEIDELRRRLAELEESCDALDEEVAEAEESRDSAAAELRTAAAERDAAQAARDRLAP</sequence>
<gene>
    <name evidence="2" type="ORF">JK386_15680</name>
</gene>
<accession>A0A938Y356</accession>
<keyword evidence="3" id="KW-1185">Reference proteome</keyword>
<feature type="compositionally biased region" description="Basic and acidic residues" evidence="1">
    <location>
        <begin position="287"/>
        <end position="302"/>
    </location>
</feature>
<dbReference type="RefSeq" id="WP_205292661.1">
    <property type="nucleotide sequence ID" value="NZ_CP074406.1"/>
</dbReference>
<name>A0A938Y356_9ACTN</name>
<feature type="region of interest" description="Disordered" evidence="1">
    <location>
        <begin position="265"/>
        <end position="302"/>
    </location>
</feature>
<reference evidence="2" key="1">
    <citation type="submission" date="2021-01" db="EMBL/GenBank/DDBJ databases">
        <title>Novel species in genus Nocardioides.</title>
        <authorList>
            <person name="Zhang G."/>
        </authorList>
    </citation>
    <scope>NUCLEOTIDE SEQUENCE</scope>
    <source>
        <strain evidence="2">Zg-536</strain>
    </source>
</reference>
<evidence type="ECO:0000256" key="1">
    <source>
        <dbReference type="SAM" id="MobiDB-lite"/>
    </source>
</evidence>
<organism evidence="2 3">
    <name type="scientific">Nocardioides faecalis</name>
    <dbReference type="NCBI Taxonomy" id="2803858"/>
    <lineage>
        <taxon>Bacteria</taxon>
        <taxon>Bacillati</taxon>
        <taxon>Actinomycetota</taxon>
        <taxon>Actinomycetes</taxon>
        <taxon>Propionibacteriales</taxon>
        <taxon>Nocardioidaceae</taxon>
        <taxon>Nocardioides</taxon>
    </lineage>
</organism>
<evidence type="ECO:0000313" key="3">
    <source>
        <dbReference type="Proteomes" id="UP000663791"/>
    </source>
</evidence>
<dbReference type="EMBL" id="JAERTX010000016">
    <property type="protein sequence ID" value="MBM9461342.1"/>
    <property type="molecule type" value="Genomic_DNA"/>
</dbReference>
<evidence type="ECO:0000313" key="2">
    <source>
        <dbReference type="EMBL" id="MBM9461342.1"/>
    </source>
</evidence>
<proteinExistence type="predicted"/>
<dbReference type="Proteomes" id="UP000663791">
    <property type="component" value="Unassembled WGS sequence"/>
</dbReference>
<protein>
    <submittedName>
        <fullName evidence="2">Uncharacterized protein</fullName>
    </submittedName>
</protein>